<dbReference type="Proteomes" id="UP000004277">
    <property type="component" value="Unassembled WGS sequence"/>
</dbReference>
<keyword evidence="1" id="KW-0969">Cilium</keyword>
<evidence type="ECO:0000313" key="2">
    <source>
        <dbReference type="Proteomes" id="UP000004277"/>
    </source>
</evidence>
<dbReference type="EMBL" id="AKCV02000004">
    <property type="protein sequence ID" value="TMS59765.1"/>
    <property type="molecule type" value="Genomic_DNA"/>
</dbReference>
<organism evidence="1 2">
    <name type="scientific">Imbroritus primus</name>
    <dbReference type="NCBI Taxonomy" id="3058603"/>
    <lineage>
        <taxon>Bacteria</taxon>
        <taxon>Pseudomonadati</taxon>
        <taxon>Pseudomonadota</taxon>
        <taxon>Betaproteobacteria</taxon>
        <taxon>Burkholderiales</taxon>
        <taxon>Burkholderiaceae</taxon>
        <taxon>Imbroritus</taxon>
    </lineage>
</organism>
<comment type="caution">
    <text evidence="1">The sequence shown here is derived from an EMBL/GenBank/DDBJ whole genome shotgun (WGS) entry which is preliminary data.</text>
</comment>
<accession>A0ACD3SUC4</accession>
<reference evidence="1" key="1">
    <citation type="submission" date="2019-05" db="EMBL/GenBank/DDBJ databases">
        <title>Revised genome assembly of Burkholderiaceae (previously Ralstonia) sp. PBA.</title>
        <authorList>
            <person name="Gan H.M."/>
        </authorList>
    </citation>
    <scope>NUCLEOTIDE SEQUENCE</scope>
    <source>
        <strain evidence="1">PBA</strain>
    </source>
</reference>
<evidence type="ECO:0000313" key="1">
    <source>
        <dbReference type="EMBL" id="TMS59765.1"/>
    </source>
</evidence>
<proteinExistence type="predicted"/>
<sequence length="217" mass="22580">MVTSVNNNSGVDVLNSAAKKSSTEAQDRFLKLLVAQLQNQDPMNPMDNAQMTSQIAQINTVNGITQLNETMQGVASQIVATQNIQAAALIGKSVEVVSDRIIKQDGKAGITLALPLGADSVTVTVLNEAGLPVRSFEMGKQEPGRATAVWDGKTNDGQTLADGKYRIEVAAKAGGVAVEAVPLGRDQVSGVTVTSGQAQLQLSQLGGVRLGDVISIL</sequence>
<protein>
    <submittedName>
        <fullName evidence="1">Flagellar hook assembly protein FlgD</fullName>
    </submittedName>
</protein>
<keyword evidence="2" id="KW-1185">Reference proteome</keyword>
<keyword evidence="1" id="KW-0282">Flagellum</keyword>
<name>A0ACD3SUC4_9BURK</name>
<keyword evidence="1" id="KW-0966">Cell projection</keyword>
<gene>
    <name evidence="1" type="ORF">MW7_001055</name>
</gene>